<sequence length="95" mass="11133">MQESVIYQDIFQTGFERGFQRGFERGFQRGFERGLKQGIAKIIIRFLTRNLGIISEEMEAKIWSLSISELDELVDAQFNFTSMDDLMNWLSQSQN</sequence>
<dbReference type="Proteomes" id="UP000269154">
    <property type="component" value="Unassembled WGS sequence"/>
</dbReference>
<protein>
    <submittedName>
        <fullName evidence="2">DUF4351 domain-containing protein</fullName>
    </submittedName>
</protein>
<comment type="caution">
    <text evidence="2">The sequence shown here is derived from an EMBL/GenBank/DDBJ whole genome shotgun (WGS) entry which is preliminary data.</text>
</comment>
<accession>A0A3N6PIT1</accession>
<dbReference type="PANTHER" id="PTHR35586">
    <property type="entry name" value="SLL1691 PROTEIN"/>
    <property type="match status" value="1"/>
</dbReference>
<gene>
    <name evidence="2" type="ORF">D5R40_00950</name>
</gene>
<evidence type="ECO:0000259" key="1">
    <source>
        <dbReference type="Pfam" id="PF14261"/>
    </source>
</evidence>
<dbReference type="OrthoDB" id="428313at2"/>
<dbReference type="Pfam" id="PF14261">
    <property type="entry name" value="DUF4351"/>
    <property type="match status" value="1"/>
</dbReference>
<name>A0A3N6PIT1_9CYAN</name>
<dbReference type="RefSeq" id="WP_124143840.1">
    <property type="nucleotide sequence ID" value="NZ_CAWOKI010000372.1"/>
</dbReference>
<dbReference type="AlphaFoldDB" id="A0A3N6PIT1"/>
<evidence type="ECO:0000313" key="3">
    <source>
        <dbReference type="Proteomes" id="UP000269154"/>
    </source>
</evidence>
<dbReference type="InterPro" id="IPR025587">
    <property type="entry name" value="DUF4351"/>
</dbReference>
<feature type="domain" description="DUF4351" evidence="1">
    <location>
        <begin position="32"/>
        <end position="90"/>
    </location>
</feature>
<keyword evidence="3" id="KW-1185">Reference proteome</keyword>
<organism evidence="2 3">
    <name type="scientific">Okeania hirsuta</name>
    <dbReference type="NCBI Taxonomy" id="1458930"/>
    <lineage>
        <taxon>Bacteria</taxon>
        <taxon>Bacillati</taxon>
        <taxon>Cyanobacteriota</taxon>
        <taxon>Cyanophyceae</taxon>
        <taxon>Oscillatoriophycideae</taxon>
        <taxon>Oscillatoriales</taxon>
        <taxon>Microcoleaceae</taxon>
        <taxon>Okeania</taxon>
    </lineage>
</organism>
<reference evidence="2 3" key="1">
    <citation type="journal article" date="2018" name="ACS Chem. Biol.">
        <title>Ketoreductase domain dysfunction expands chemodiversity: malyngamide biosynthesis in the cyanobacterium Okeania hirsuta.</title>
        <authorList>
            <person name="Moss N.A."/>
            <person name="Leao T."/>
            <person name="Rankin M."/>
            <person name="McCullough T.M."/>
            <person name="Qu P."/>
            <person name="Korobeynikov A."/>
            <person name="Smith J.L."/>
            <person name="Gerwick L."/>
            <person name="Gerwick W.H."/>
        </authorList>
    </citation>
    <scope>NUCLEOTIDE SEQUENCE [LARGE SCALE GENOMIC DNA]</scope>
    <source>
        <strain evidence="2 3">PAB10Feb10-1</strain>
    </source>
</reference>
<dbReference type="PANTHER" id="PTHR35586:SF2">
    <property type="entry name" value="SLL1542 PROTEIN"/>
    <property type="match status" value="1"/>
</dbReference>
<evidence type="ECO:0000313" key="2">
    <source>
        <dbReference type="EMBL" id="RQH57428.1"/>
    </source>
</evidence>
<dbReference type="EMBL" id="RCBY01000003">
    <property type="protein sequence ID" value="RQH57428.1"/>
    <property type="molecule type" value="Genomic_DNA"/>
</dbReference>
<proteinExistence type="predicted"/>